<dbReference type="EMBL" id="DF845737">
    <property type="protein sequence ID" value="GAT49645.1"/>
    <property type="molecule type" value="Genomic_DNA"/>
</dbReference>
<organism evidence="1 2">
    <name type="scientific">Mycena chlorophos</name>
    <name type="common">Agaric fungus</name>
    <name type="synonym">Agaricus chlorophos</name>
    <dbReference type="NCBI Taxonomy" id="658473"/>
    <lineage>
        <taxon>Eukaryota</taxon>
        <taxon>Fungi</taxon>
        <taxon>Dikarya</taxon>
        <taxon>Basidiomycota</taxon>
        <taxon>Agaricomycotina</taxon>
        <taxon>Agaricomycetes</taxon>
        <taxon>Agaricomycetidae</taxon>
        <taxon>Agaricales</taxon>
        <taxon>Marasmiineae</taxon>
        <taxon>Mycenaceae</taxon>
        <taxon>Mycena</taxon>
    </lineage>
</organism>
<evidence type="ECO:0000313" key="1">
    <source>
        <dbReference type="EMBL" id="GAT49645.1"/>
    </source>
</evidence>
<keyword evidence="2" id="KW-1185">Reference proteome</keyword>
<evidence type="ECO:0000313" key="2">
    <source>
        <dbReference type="Proteomes" id="UP000815677"/>
    </source>
</evidence>
<protein>
    <submittedName>
        <fullName evidence="1">Uncharacterized protein</fullName>
    </submittedName>
</protein>
<dbReference type="Proteomes" id="UP000815677">
    <property type="component" value="Unassembled WGS sequence"/>
</dbReference>
<gene>
    <name evidence="1" type="ORF">MCHLO_06945</name>
</gene>
<accession>A0ABQ0LEU8</accession>
<reference evidence="1" key="1">
    <citation type="submission" date="2014-09" db="EMBL/GenBank/DDBJ databases">
        <title>Genome sequence of the luminous mushroom Mycena chlorophos for searching fungal bioluminescence genes.</title>
        <authorList>
            <person name="Tanaka Y."/>
            <person name="Kasuga D."/>
            <person name="Oba Y."/>
            <person name="Hase S."/>
            <person name="Sato K."/>
            <person name="Oba Y."/>
            <person name="Sakakibara Y."/>
        </authorList>
    </citation>
    <scope>NUCLEOTIDE SEQUENCE</scope>
</reference>
<proteinExistence type="predicted"/>
<sequence>MAPCCPRNGCNSYFIASRHCICGHHSHRLSGLRGRPWRGQDMVANPHISFLATAVVQAVAVGAFLDLSRHPHDISGASSVSETPRYDALHLLTTAHLRQLAPGAASGPYSPQERFAVAVQYGVKAVFVSRPSSILLPSSRAFSSMRRRLHPAVVSREAEPGTTVVVGARAGLDNTLSKAALLLGLARPRFLAFLAASNLCGQRVVAPYTRRWIPRFVEDHLSMGPEHHSRGRRACEGVPFGALLHEGRRIRQVPIRFHGWILGSKPASTGTEGRRD</sequence>
<name>A0ABQ0LEU8_MYCCL</name>